<evidence type="ECO:0000256" key="4">
    <source>
        <dbReference type="ARBA" id="ARBA00022679"/>
    </source>
</evidence>
<dbReference type="RefSeq" id="WP_186982531.1">
    <property type="nucleotide sequence ID" value="NZ_JACOQH010000008.1"/>
</dbReference>
<comment type="pathway">
    <text evidence="1">Carbohydrate degradation; glycolysis; pyruvate from D-glyceraldehyde 3-phosphate: step 5/5.</text>
</comment>
<keyword evidence="9" id="KW-0460">Magnesium</keyword>
<dbReference type="PANTHER" id="PTHR11817">
    <property type="entry name" value="PYRUVATE KINASE"/>
    <property type="match status" value="1"/>
</dbReference>
<dbReference type="SUPFAM" id="SSF51621">
    <property type="entry name" value="Phosphoenolpyruvate/pyruvate domain"/>
    <property type="match status" value="1"/>
</dbReference>
<evidence type="ECO:0000256" key="3">
    <source>
        <dbReference type="ARBA" id="ARBA00012142"/>
    </source>
</evidence>
<evidence type="ECO:0000313" key="13">
    <source>
        <dbReference type="EMBL" id="MBC5754576.1"/>
    </source>
</evidence>
<dbReference type="InterPro" id="IPR015813">
    <property type="entry name" value="Pyrv/PenolPyrv_kinase-like_dom"/>
</dbReference>
<name>A0ABR7ICB0_9FIRM</name>
<dbReference type="InterPro" id="IPR015793">
    <property type="entry name" value="Pyrv_Knase_brl"/>
</dbReference>
<dbReference type="InterPro" id="IPR040442">
    <property type="entry name" value="Pyrv_kinase-like_dom_sf"/>
</dbReference>
<dbReference type="Pfam" id="PF00224">
    <property type="entry name" value="PK"/>
    <property type="match status" value="1"/>
</dbReference>
<sequence length="184" mass="21464">MGRAKIIYTVDPDHFKADTMEQFILGGMDIARCVCMQKEKEEQSRFVKQVGDFFKKRKKPVEIMLDLSDRTEADWEDTSESFFEIAQSVKVILMPFFEKPERRKEIRDLLKKQGGQQILLITKVENDQMKPYVDAALREMDGIMVGKGVEPSFGRQMMQRAWEEKKILVTATQMLNFRKKGDSI</sequence>
<dbReference type="Proteomes" id="UP000621540">
    <property type="component" value="Unassembled WGS sequence"/>
</dbReference>
<dbReference type="InterPro" id="IPR001697">
    <property type="entry name" value="Pyr_Knase"/>
</dbReference>
<comment type="similarity">
    <text evidence="2">Belongs to the pyruvate kinase family.</text>
</comment>
<keyword evidence="5" id="KW-0479">Metal-binding</keyword>
<proteinExistence type="inferred from homology"/>
<evidence type="ECO:0000259" key="12">
    <source>
        <dbReference type="Pfam" id="PF00224"/>
    </source>
</evidence>
<evidence type="ECO:0000256" key="7">
    <source>
        <dbReference type="ARBA" id="ARBA00022777"/>
    </source>
</evidence>
<dbReference type="EC" id="2.7.1.40" evidence="3"/>
<keyword evidence="10" id="KW-0324">Glycolysis</keyword>
<reference evidence="13 14" key="1">
    <citation type="submission" date="2020-08" db="EMBL/GenBank/DDBJ databases">
        <title>Genome public.</title>
        <authorList>
            <person name="Liu C."/>
            <person name="Sun Q."/>
        </authorList>
    </citation>
    <scope>NUCLEOTIDE SEQUENCE [LARGE SCALE GENOMIC DNA]</scope>
    <source>
        <strain evidence="13 14">BX0805</strain>
    </source>
</reference>
<protein>
    <recommendedName>
        <fullName evidence="3">pyruvate kinase</fullName>
        <ecNumber evidence="3">2.7.1.40</ecNumber>
    </recommendedName>
</protein>
<feature type="domain" description="Pyruvate kinase barrel" evidence="12">
    <location>
        <begin position="77"/>
        <end position="176"/>
    </location>
</feature>
<evidence type="ECO:0000256" key="2">
    <source>
        <dbReference type="ARBA" id="ARBA00008663"/>
    </source>
</evidence>
<evidence type="ECO:0000256" key="8">
    <source>
        <dbReference type="ARBA" id="ARBA00022840"/>
    </source>
</evidence>
<keyword evidence="11" id="KW-0670">Pyruvate</keyword>
<organism evidence="13 14">
    <name type="scientific">Roseburia yibonii</name>
    <dbReference type="NCBI Taxonomy" id="2763063"/>
    <lineage>
        <taxon>Bacteria</taxon>
        <taxon>Bacillati</taxon>
        <taxon>Bacillota</taxon>
        <taxon>Clostridia</taxon>
        <taxon>Lachnospirales</taxon>
        <taxon>Lachnospiraceae</taxon>
        <taxon>Roseburia</taxon>
    </lineage>
</organism>
<accession>A0ABR7ICB0</accession>
<evidence type="ECO:0000256" key="5">
    <source>
        <dbReference type="ARBA" id="ARBA00022723"/>
    </source>
</evidence>
<evidence type="ECO:0000256" key="6">
    <source>
        <dbReference type="ARBA" id="ARBA00022741"/>
    </source>
</evidence>
<evidence type="ECO:0000256" key="11">
    <source>
        <dbReference type="ARBA" id="ARBA00023317"/>
    </source>
</evidence>
<evidence type="ECO:0000256" key="10">
    <source>
        <dbReference type="ARBA" id="ARBA00023152"/>
    </source>
</evidence>
<keyword evidence="8" id="KW-0067">ATP-binding</keyword>
<gene>
    <name evidence="13" type="ORF">H8Z76_11215</name>
</gene>
<comment type="caution">
    <text evidence="13">The sequence shown here is derived from an EMBL/GenBank/DDBJ whole genome shotgun (WGS) entry which is preliminary data.</text>
</comment>
<keyword evidence="14" id="KW-1185">Reference proteome</keyword>
<keyword evidence="7" id="KW-0418">Kinase</keyword>
<keyword evidence="6" id="KW-0547">Nucleotide-binding</keyword>
<dbReference type="EMBL" id="JACOQH010000008">
    <property type="protein sequence ID" value="MBC5754576.1"/>
    <property type="molecule type" value="Genomic_DNA"/>
</dbReference>
<keyword evidence="4" id="KW-0808">Transferase</keyword>
<dbReference type="Gene3D" id="3.20.20.60">
    <property type="entry name" value="Phosphoenolpyruvate-binding domains"/>
    <property type="match status" value="1"/>
</dbReference>
<evidence type="ECO:0000313" key="14">
    <source>
        <dbReference type="Proteomes" id="UP000621540"/>
    </source>
</evidence>
<evidence type="ECO:0000256" key="1">
    <source>
        <dbReference type="ARBA" id="ARBA00004997"/>
    </source>
</evidence>
<evidence type="ECO:0000256" key="9">
    <source>
        <dbReference type="ARBA" id="ARBA00022842"/>
    </source>
</evidence>